<dbReference type="Proteomes" id="UP000245783">
    <property type="component" value="Unassembled WGS sequence"/>
</dbReference>
<name>A0A316VU44_9BASI</name>
<gene>
    <name evidence="2" type="ORF">IE81DRAFT_200205</name>
</gene>
<reference evidence="2 3" key="1">
    <citation type="journal article" date="2018" name="Mol. Biol. Evol.">
        <title>Broad Genomic Sampling Reveals a Smut Pathogenic Ancestry of the Fungal Clade Ustilaginomycotina.</title>
        <authorList>
            <person name="Kijpornyongpan T."/>
            <person name="Mondo S.J."/>
            <person name="Barry K."/>
            <person name="Sandor L."/>
            <person name="Lee J."/>
            <person name="Lipzen A."/>
            <person name="Pangilinan J."/>
            <person name="LaButti K."/>
            <person name="Hainaut M."/>
            <person name="Henrissat B."/>
            <person name="Grigoriev I.V."/>
            <person name="Spatafora J.W."/>
            <person name="Aime M.C."/>
        </authorList>
    </citation>
    <scope>NUCLEOTIDE SEQUENCE [LARGE SCALE GENOMIC DNA]</scope>
    <source>
        <strain evidence="2 3">MCA 4658</strain>
    </source>
</reference>
<dbReference type="AlphaFoldDB" id="A0A316VU44"/>
<accession>A0A316VU44</accession>
<keyword evidence="3" id="KW-1185">Reference proteome</keyword>
<evidence type="ECO:0000256" key="1">
    <source>
        <dbReference type="SAM" id="MobiDB-lite"/>
    </source>
</evidence>
<dbReference type="RefSeq" id="XP_025368100.1">
    <property type="nucleotide sequence ID" value="XM_025510875.1"/>
</dbReference>
<dbReference type="GeneID" id="37032745"/>
<dbReference type="InParanoid" id="A0A316VU44"/>
<evidence type="ECO:0000313" key="3">
    <source>
        <dbReference type="Proteomes" id="UP000245783"/>
    </source>
</evidence>
<evidence type="ECO:0000313" key="2">
    <source>
        <dbReference type="EMBL" id="PWN40940.1"/>
    </source>
</evidence>
<sequence>MAQRGTTRSASTERAPQMNRSQPPAFTLHACADKSRDSSNLNSSYGLFPPAQLNRPFLQKQRRLDRELETESHLIIQGGAETRRPPWSLYINTHSYARAITRLRSGEQTSKGSSIVGTCTEIVQKAADECADRSQQSSYRRESATAGRPIPIIAALIGFWRRRKRTPTARYRDGRALRTHDCTAAHRDSVTYSTASRESEACGYSGCNCWEGIVGRSAPMPQLYGSPSNILDSCINTLHRCQQSKDIASSPCFSTCLAPV</sequence>
<organism evidence="2 3">
    <name type="scientific">Ceraceosorus guamensis</name>
    <dbReference type="NCBI Taxonomy" id="1522189"/>
    <lineage>
        <taxon>Eukaryota</taxon>
        <taxon>Fungi</taxon>
        <taxon>Dikarya</taxon>
        <taxon>Basidiomycota</taxon>
        <taxon>Ustilaginomycotina</taxon>
        <taxon>Exobasidiomycetes</taxon>
        <taxon>Ceraceosorales</taxon>
        <taxon>Ceraceosoraceae</taxon>
        <taxon>Ceraceosorus</taxon>
    </lineage>
</organism>
<proteinExistence type="predicted"/>
<feature type="compositionally biased region" description="Polar residues" evidence="1">
    <location>
        <begin position="1"/>
        <end position="24"/>
    </location>
</feature>
<feature type="region of interest" description="Disordered" evidence="1">
    <location>
        <begin position="1"/>
        <end position="25"/>
    </location>
</feature>
<dbReference type="EMBL" id="KZ819403">
    <property type="protein sequence ID" value="PWN40940.1"/>
    <property type="molecule type" value="Genomic_DNA"/>
</dbReference>
<protein>
    <submittedName>
        <fullName evidence="2">Uncharacterized protein</fullName>
    </submittedName>
</protein>